<comment type="similarity">
    <text evidence="1">Belongs to the SMP-30/CGR1 family.</text>
</comment>
<feature type="binding site" evidence="3">
    <location>
        <position position="107"/>
    </location>
    <ligand>
        <name>substrate</name>
    </ligand>
</feature>
<accession>A0A1V4A7W6</accession>
<sequence length="293" mass="31112">MTAVEQVTGPVCAHGEGPVWHPGWGGLRWVDMLAGDVMTLDADGKVGRHHVASVAAVLRPRADGGTVLAVERGFATLPPGSGDAWDGLTEGVVPEPLPEIWDDPTVRMNEGGCDPQGRLWCGSMAYDAAEGLARVHRLDPSGEVTVAEAFGAVTISNGLWWDAEGTHVFYADTPTGRVDVFDHDPETGPTDRRPFARVESPDGLTVDEEGGVWVALWGGGAVHRYGPDGRLDTVIDLPVPQVTSLTFGGPGLDELYITTSQQDTDRETYPQAGSLFLARPGVRGLPVRPFGTA</sequence>
<evidence type="ECO:0000256" key="3">
    <source>
        <dbReference type="PIRSR" id="PIRSR605511-2"/>
    </source>
</evidence>
<feature type="binding site" evidence="3">
    <location>
        <position position="202"/>
    </location>
    <ligand>
        <name>a divalent metal cation</name>
        <dbReference type="ChEBI" id="CHEBI:60240"/>
    </ligand>
</feature>
<dbReference type="InterPro" id="IPR013658">
    <property type="entry name" value="SGL"/>
</dbReference>
<dbReference type="InterPro" id="IPR011042">
    <property type="entry name" value="6-blade_b-propeller_TolB-like"/>
</dbReference>
<evidence type="ECO:0000256" key="1">
    <source>
        <dbReference type="ARBA" id="ARBA00008853"/>
    </source>
</evidence>
<dbReference type="PRINTS" id="PR01790">
    <property type="entry name" value="SMP30FAMILY"/>
</dbReference>
<feature type="binding site" evidence="3">
    <location>
        <position position="157"/>
    </location>
    <ligand>
        <name>a divalent metal cation</name>
        <dbReference type="ChEBI" id="CHEBI:60240"/>
    </ligand>
</feature>
<evidence type="ECO:0000259" key="4">
    <source>
        <dbReference type="Pfam" id="PF08450"/>
    </source>
</evidence>
<evidence type="ECO:0000313" key="5">
    <source>
        <dbReference type="EMBL" id="OON78039.1"/>
    </source>
</evidence>
<feature type="binding site" evidence="3">
    <location>
        <position position="127"/>
    </location>
    <ligand>
        <name>substrate</name>
    </ligand>
</feature>
<feature type="domain" description="SMP-30/Gluconolactonase/LRE-like region" evidence="4">
    <location>
        <begin position="15"/>
        <end position="260"/>
    </location>
</feature>
<dbReference type="GO" id="GO:0019853">
    <property type="term" value="P:L-ascorbic acid biosynthetic process"/>
    <property type="evidence" value="ECO:0007669"/>
    <property type="project" value="TreeGrafter"/>
</dbReference>
<dbReference type="EMBL" id="MVFC01000013">
    <property type="protein sequence ID" value="OON78039.1"/>
    <property type="molecule type" value="Genomic_DNA"/>
</dbReference>
<dbReference type="SUPFAM" id="SSF63829">
    <property type="entry name" value="Calcium-dependent phosphotriesterase"/>
    <property type="match status" value="1"/>
</dbReference>
<comment type="caution">
    <text evidence="5">The sequence shown here is derived from an EMBL/GenBank/DDBJ whole genome shotgun (WGS) entry which is preliminary data.</text>
</comment>
<dbReference type="Pfam" id="PF08450">
    <property type="entry name" value="SGL"/>
    <property type="match status" value="1"/>
</dbReference>
<feature type="binding site" evidence="3">
    <location>
        <position position="109"/>
    </location>
    <ligand>
        <name>substrate</name>
    </ligand>
</feature>
<dbReference type="Proteomes" id="UP000190539">
    <property type="component" value="Unassembled WGS sequence"/>
</dbReference>
<keyword evidence="3" id="KW-0479">Metal-binding</keyword>
<dbReference type="GO" id="GO:0005509">
    <property type="term" value="F:calcium ion binding"/>
    <property type="evidence" value="ECO:0007669"/>
    <property type="project" value="TreeGrafter"/>
</dbReference>
<dbReference type="RefSeq" id="WP_227025410.1">
    <property type="nucleotide sequence ID" value="NZ_CP045178.1"/>
</dbReference>
<proteinExistence type="inferred from homology"/>
<keyword evidence="6" id="KW-1185">Reference proteome</keyword>
<keyword evidence="3" id="KW-0862">Zinc</keyword>
<dbReference type="GO" id="GO:0004341">
    <property type="term" value="F:gluconolactonase activity"/>
    <property type="evidence" value="ECO:0007669"/>
    <property type="project" value="TreeGrafter"/>
</dbReference>
<evidence type="ECO:0000256" key="2">
    <source>
        <dbReference type="PIRSR" id="PIRSR605511-1"/>
    </source>
</evidence>
<dbReference type="PANTHER" id="PTHR10907:SF47">
    <property type="entry name" value="REGUCALCIN"/>
    <property type="match status" value="1"/>
</dbReference>
<dbReference type="STRING" id="83656.B1H18_17620"/>
<protein>
    <submittedName>
        <fullName evidence="5">Gluconolactonase</fullName>
    </submittedName>
</protein>
<feature type="active site" description="Proton donor/acceptor" evidence="2">
    <location>
        <position position="202"/>
    </location>
</feature>
<organism evidence="5 6">
    <name type="scientific">Streptomyces tsukubensis</name>
    <dbReference type="NCBI Taxonomy" id="83656"/>
    <lineage>
        <taxon>Bacteria</taxon>
        <taxon>Bacillati</taxon>
        <taxon>Actinomycetota</taxon>
        <taxon>Actinomycetes</taxon>
        <taxon>Kitasatosporales</taxon>
        <taxon>Streptomycetaceae</taxon>
        <taxon>Streptomyces</taxon>
    </lineage>
</organism>
<dbReference type="Gene3D" id="2.120.10.30">
    <property type="entry name" value="TolB, C-terminal domain"/>
    <property type="match status" value="1"/>
</dbReference>
<reference evidence="5 6" key="1">
    <citation type="submission" date="2017-02" db="EMBL/GenBank/DDBJ databases">
        <title>Draft Genome Sequence of Streptomyces tsukubaensis F601, a Producer of the immunosuppressant tacrolimus FK506.</title>
        <authorList>
            <person name="Zong G."/>
            <person name="Zhong C."/>
            <person name="Fu J."/>
            <person name="Qin R."/>
            <person name="Cao G."/>
        </authorList>
    </citation>
    <scope>NUCLEOTIDE SEQUENCE [LARGE SCALE GENOMIC DNA]</scope>
    <source>
        <strain evidence="5 6">F601</strain>
    </source>
</reference>
<dbReference type="InterPro" id="IPR005511">
    <property type="entry name" value="SMP-30"/>
</dbReference>
<gene>
    <name evidence="5" type="ORF">B1H18_17620</name>
</gene>
<feature type="binding site" evidence="3">
    <location>
        <position position="16"/>
    </location>
    <ligand>
        <name>a divalent metal cation</name>
        <dbReference type="ChEBI" id="CHEBI:60240"/>
    </ligand>
</feature>
<dbReference type="PANTHER" id="PTHR10907">
    <property type="entry name" value="REGUCALCIN"/>
    <property type="match status" value="1"/>
</dbReference>
<evidence type="ECO:0000313" key="6">
    <source>
        <dbReference type="Proteomes" id="UP000190539"/>
    </source>
</evidence>
<comment type="cofactor">
    <cofactor evidence="3">
        <name>Zn(2+)</name>
        <dbReference type="ChEBI" id="CHEBI:29105"/>
    </cofactor>
    <text evidence="3">Binds 1 divalent metal cation per subunit.</text>
</comment>
<name>A0A1V4A7W6_9ACTN</name>
<dbReference type="AlphaFoldDB" id="A0A1V4A7W6"/>